<dbReference type="InterPro" id="IPR017937">
    <property type="entry name" value="Thioredoxin_CS"/>
</dbReference>
<dbReference type="PROSITE" id="PS51318">
    <property type="entry name" value="TAT"/>
    <property type="match status" value="1"/>
</dbReference>
<dbReference type="Pfam" id="PF00578">
    <property type="entry name" value="AhpC-TSA"/>
    <property type="match status" value="1"/>
</dbReference>
<dbReference type="InterPro" id="IPR006311">
    <property type="entry name" value="TAT_signal"/>
</dbReference>
<dbReference type="PROSITE" id="PS00194">
    <property type="entry name" value="THIOREDOXIN_1"/>
    <property type="match status" value="1"/>
</dbReference>
<dbReference type="PANTHER" id="PTHR42852:SF13">
    <property type="entry name" value="PROTEIN DIPZ"/>
    <property type="match status" value="1"/>
</dbReference>
<dbReference type="EMBL" id="AP025739">
    <property type="protein sequence ID" value="BDI28594.1"/>
    <property type="molecule type" value="Genomic_DNA"/>
</dbReference>
<proteinExistence type="predicted"/>
<dbReference type="InterPro" id="IPR036249">
    <property type="entry name" value="Thioredoxin-like_sf"/>
</dbReference>
<dbReference type="AlphaFoldDB" id="A0A402D1G3"/>
<sequence length="402" mass="42895">MSIPPSRRTLRAAGVLATFSALCAALPAQAAPVSPIAQAKTVHMTGTFSMGGQDGKRIPVYQIKADIARPASFHVVMTPASRKGESPSALISDGKVAHEVNGFQHTYQTIDVPKMGAEPPASEISHLSGLDVIWTLGAGPASPNIHRAVRAETLDGRAMTLRTDTYPARSFGGHPPITEIRKLWSDAKTGLPYRSATYVVQDGKTHQEDQMDFHAWTVGKPIAAARFAWAPPADAKEYIAPKLLAVGTPAPDFAATAPDGTSVKLSDYKGKIVVVDFWATWCGPCQASMPHLEHVYQQVKDKDVAVLAVCVWDTKPEYDKWVAAKKSVYSFPTAFDPAGRGDKSIAGGLYKVAGIPTQYVIDKDGKIAAAYTGFTEGAHPLEDALHSLNVEIAAPAKSASAR</sequence>
<dbReference type="SUPFAM" id="SSF52833">
    <property type="entry name" value="Thioredoxin-like"/>
    <property type="match status" value="1"/>
</dbReference>
<accession>A0A402D1G3</accession>
<dbReference type="OrthoDB" id="6399635at2"/>
<dbReference type="CDD" id="cd02966">
    <property type="entry name" value="TlpA_like_family"/>
    <property type="match status" value="1"/>
</dbReference>
<dbReference type="PROSITE" id="PS51352">
    <property type="entry name" value="THIOREDOXIN_2"/>
    <property type="match status" value="1"/>
</dbReference>
<gene>
    <name evidence="1" type="ORF">CCAX7_006450</name>
</gene>
<dbReference type="InterPro" id="IPR050553">
    <property type="entry name" value="Thioredoxin_ResA/DsbE_sf"/>
</dbReference>
<protein>
    <submittedName>
        <fullName evidence="1">Uncharacterized protein</fullName>
    </submittedName>
</protein>
<dbReference type="Gene3D" id="3.40.30.10">
    <property type="entry name" value="Glutaredoxin"/>
    <property type="match status" value="1"/>
</dbReference>
<dbReference type="InterPro" id="IPR000866">
    <property type="entry name" value="AhpC/TSA"/>
</dbReference>
<name>A0A402D1G3_9BACT</name>
<dbReference type="PANTHER" id="PTHR42852">
    <property type="entry name" value="THIOL:DISULFIDE INTERCHANGE PROTEIN DSBE"/>
    <property type="match status" value="1"/>
</dbReference>
<dbReference type="RefSeq" id="WP_125206181.1">
    <property type="nucleotide sequence ID" value="NZ_AP025739.1"/>
</dbReference>
<dbReference type="InterPro" id="IPR013766">
    <property type="entry name" value="Thioredoxin_domain"/>
</dbReference>
<dbReference type="Gene3D" id="2.50.20.10">
    <property type="entry name" value="Lipoprotein localisation LolA/LolB/LppX"/>
    <property type="match status" value="1"/>
</dbReference>
<dbReference type="GO" id="GO:0016209">
    <property type="term" value="F:antioxidant activity"/>
    <property type="evidence" value="ECO:0007669"/>
    <property type="project" value="InterPro"/>
</dbReference>
<dbReference type="Proteomes" id="UP000287394">
    <property type="component" value="Chromosome"/>
</dbReference>
<evidence type="ECO:0000313" key="2">
    <source>
        <dbReference type="Proteomes" id="UP000287394"/>
    </source>
</evidence>
<reference evidence="1 2" key="1">
    <citation type="journal article" date="2019" name="Int. J. Syst. Evol. Microbiol.">
        <title>Capsulimonas corticalis gen. nov., sp. nov., an aerobic capsulated bacterium, of a novel bacterial order, Capsulimonadales ord. nov., of the class Armatimonadia of the phylum Armatimonadetes.</title>
        <authorList>
            <person name="Li J."/>
            <person name="Kudo C."/>
            <person name="Tonouchi A."/>
        </authorList>
    </citation>
    <scope>NUCLEOTIDE SEQUENCE [LARGE SCALE GENOMIC DNA]</scope>
    <source>
        <strain evidence="1 2">AX-7</strain>
    </source>
</reference>
<dbReference type="KEGG" id="ccot:CCAX7_006450"/>
<keyword evidence="2" id="KW-1185">Reference proteome</keyword>
<evidence type="ECO:0000313" key="1">
    <source>
        <dbReference type="EMBL" id="BDI28594.1"/>
    </source>
</evidence>
<dbReference type="GO" id="GO:0016491">
    <property type="term" value="F:oxidoreductase activity"/>
    <property type="evidence" value="ECO:0007669"/>
    <property type="project" value="InterPro"/>
</dbReference>
<organism evidence="1 2">
    <name type="scientific">Capsulimonas corticalis</name>
    <dbReference type="NCBI Taxonomy" id="2219043"/>
    <lineage>
        <taxon>Bacteria</taxon>
        <taxon>Bacillati</taxon>
        <taxon>Armatimonadota</taxon>
        <taxon>Armatimonadia</taxon>
        <taxon>Capsulimonadales</taxon>
        <taxon>Capsulimonadaceae</taxon>
        <taxon>Capsulimonas</taxon>
    </lineage>
</organism>